<feature type="transmembrane region" description="Helical" evidence="7">
    <location>
        <begin position="90"/>
        <end position="113"/>
    </location>
</feature>
<gene>
    <name evidence="9" type="ORF">FB390_3035</name>
</gene>
<evidence type="ECO:0000256" key="3">
    <source>
        <dbReference type="ARBA" id="ARBA00022475"/>
    </source>
</evidence>
<dbReference type="SUPFAM" id="SSF161098">
    <property type="entry name" value="MetI-like"/>
    <property type="match status" value="1"/>
</dbReference>
<name>A0A543FBZ0_9NOCA</name>
<organism evidence="9 10">
    <name type="scientific">Nocardia bhagyanarayanae</name>
    <dbReference type="NCBI Taxonomy" id="1215925"/>
    <lineage>
        <taxon>Bacteria</taxon>
        <taxon>Bacillati</taxon>
        <taxon>Actinomycetota</taxon>
        <taxon>Actinomycetes</taxon>
        <taxon>Mycobacteriales</taxon>
        <taxon>Nocardiaceae</taxon>
        <taxon>Nocardia</taxon>
    </lineage>
</organism>
<keyword evidence="6 7" id="KW-0472">Membrane</keyword>
<feature type="domain" description="ABC transmembrane type-1" evidence="8">
    <location>
        <begin position="79"/>
        <end position="263"/>
    </location>
</feature>
<accession>A0A543FBZ0</accession>
<dbReference type="OrthoDB" id="9796361at2"/>
<dbReference type="GO" id="GO:0005886">
    <property type="term" value="C:plasma membrane"/>
    <property type="evidence" value="ECO:0007669"/>
    <property type="project" value="UniProtKB-SubCell"/>
</dbReference>
<evidence type="ECO:0000256" key="6">
    <source>
        <dbReference type="ARBA" id="ARBA00023136"/>
    </source>
</evidence>
<keyword evidence="4 7" id="KW-0812">Transmembrane</keyword>
<keyword evidence="5 7" id="KW-1133">Transmembrane helix</keyword>
<dbReference type="PANTHER" id="PTHR30151:SF38">
    <property type="entry name" value="ALIPHATIC SULFONATES TRANSPORT PERMEASE PROTEIN SSUC-RELATED"/>
    <property type="match status" value="1"/>
</dbReference>
<evidence type="ECO:0000256" key="5">
    <source>
        <dbReference type="ARBA" id="ARBA00022989"/>
    </source>
</evidence>
<evidence type="ECO:0000259" key="8">
    <source>
        <dbReference type="PROSITE" id="PS50928"/>
    </source>
</evidence>
<keyword evidence="10" id="KW-1185">Reference proteome</keyword>
<dbReference type="GO" id="GO:0042918">
    <property type="term" value="P:alkanesulfonate transmembrane transport"/>
    <property type="evidence" value="ECO:0007669"/>
    <property type="project" value="UniProtKB-ARBA"/>
</dbReference>
<comment type="similarity">
    <text evidence="7">Belongs to the binding-protein-dependent transport system permease family.</text>
</comment>
<keyword evidence="3" id="KW-1003">Cell membrane</keyword>
<dbReference type="CDD" id="cd06261">
    <property type="entry name" value="TM_PBP2"/>
    <property type="match status" value="1"/>
</dbReference>
<dbReference type="Pfam" id="PF00528">
    <property type="entry name" value="BPD_transp_1"/>
    <property type="match status" value="1"/>
</dbReference>
<evidence type="ECO:0000256" key="7">
    <source>
        <dbReference type="RuleBase" id="RU363032"/>
    </source>
</evidence>
<evidence type="ECO:0000256" key="4">
    <source>
        <dbReference type="ARBA" id="ARBA00022692"/>
    </source>
</evidence>
<dbReference type="EMBL" id="VFPG01000001">
    <property type="protein sequence ID" value="TQM31378.1"/>
    <property type="molecule type" value="Genomic_DNA"/>
</dbReference>
<feature type="transmembrane region" description="Helical" evidence="7">
    <location>
        <begin position="125"/>
        <end position="143"/>
    </location>
</feature>
<dbReference type="Gene3D" id="1.10.3720.10">
    <property type="entry name" value="MetI-like"/>
    <property type="match status" value="1"/>
</dbReference>
<evidence type="ECO:0000256" key="1">
    <source>
        <dbReference type="ARBA" id="ARBA00004651"/>
    </source>
</evidence>
<feature type="transmembrane region" description="Helical" evidence="7">
    <location>
        <begin position="149"/>
        <end position="168"/>
    </location>
</feature>
<dbReference type="AlphaFoldDB" id="A0A543FBZ0"/>
<comment type="subcellular location">
    <subcellularLocation>
        <location evidence="1 7">Cell membrane</location>
        <topology evidence="1 7">Multi-pass membrane protein</topology>
    </subcellularLocation>
</comment>
<proteinExistence type="inferred from homology"/>
<evidence type="ECO:0000313" key="9">
    <source>
        <dbReference type="EMBL" id="TQM31378.1"/>
    </source>
</evidence>
<reference evidence="9 10" key="1">
    <citation type="submission" date="2019-06" db="EMBL/GenBank/DDBJ databases">
        <title>Sequencing the genomes of 1000 actinobacteria strains.</title>
        <authorList>
            <person name="Klenk H.-P."/>
        </authorList>
    </citation>
    <scope>NUCLEOTIDE SEQUENCE [LARGE SCALE GENOMIC DNA]</scope>
    <source>
        <strain evidence="9 10">DSM 103495</strain>
    </source>
</reference>
<feature type="transmembrane region" description="Helical" evidence="7">
    <location>
        <begin position="212"/>
        <end position="233"/>
    </location>
</feature>
<keyword evidence="2 7" id="KW-0813">Transport</keyword>
<evidence type="ECO:0000313" key="10">
    <source>
        <dbReference type="Proteomes" id="UP000316331"/>
    </source>
</evidence>
<comment type="caution">
    <text evidence="9">The sequence shown here is derived from an EMBL/GenBank/DDBJ whole genome shotgun (WGS) entry which is preliminary data.</text>
</comment>
<dbReference type="RefSeq" id="WP_141809485.1">
    <property type="nucleotide sequence ID" value="NZ_VFPG01000001.1"/>
</dbReference>
<evidence type="ECO:0000256" key="2">
    <source>
        <dbReference type="ARBA" id="ARBA00022448"/>
    </source>
</evidence>
<feature type="transmembrane region" description="Helical" evidence="7">
    <location>
        <begin position="245"/>
        <end position="266"/>
    </location>
</feature>
<dbReference type="InterPro" id="IPR035906">
    <property type="entry name" value="MetI-like_sf"/>
</dbReference>
<dbReference type="FunFam" id="1.10.3720.10:FF:000003">
    <property type="entry name" value="Aliphatic sulfonate ABC transporter permease"/>
    <property type="match status" value="1"/>
</dbReference>
<dbReference type="InterPro" id="IPR000515">
    <property type="entry name" value="MetI-like"/>
</dbReference>
<dbReference type="PROSITE" id="PS50928">
    <property type="entry name" value="ABC_TM1"/>
    <property type="match status" value="1"/>
</dbReference>
<protein>
    <submittedName>
        <fullName evidence="9">Sulfonate transport system permease protein</fullName>
    </submittedName>
</protein>
<sequence length="280" mass="30346">MTLQLDPVTSSPPAVVAKQVPERSGALVRRFSGVARKSSGLVLLLILWQLGARDWLGVTTPAPTEVLAAGWELIRSGELWEHLAASARRVALGLSLGITIGLVLGAAAGLLRVAEDLINAPVQALRMLPALALLPVFIIWFGIGDSFKIALITVAPIFPIYLNVFAGIRSVDRRLVEAAESLGLGRFELTWRIILPGALPQIFVGLRQALGIGWLALVVAEMQTTPVGLGFLMNDAKEFLRTDQIFLVLVIYAVLGLLSDLLVRALERRFLSWRTGFEGE</sequence>
<dbReference type="Proteomes" id="UP000316331">
    <property type="component" value="Unassembled WGS sequence"/>
</dbReference>
<dbReference type="PANTHER" id="PTHR30151">
    <property type="entry name" value="ALKANE SULFONATE ABC TRANSPORTER-RELATED, MEMBRANE SUBUNIT"/>
    <property type="match status" value="1"/>
</dbReference>